<dbReference type="InterPro" id="IPR018163">
    <property type="entry name" value="Thr/Ala-tRNA-synth_IIc_edit"/>
</dbReference>
<dbReference type="Proteomes" id="UP000281553">
    <property type="component" value="Unassembled WGS sequence"/>
</dbReference>
<dbReference type="EMBL" id="UYRU01043303">
    <property type="protein sequence ID" value="VDK81243.1"/>
    <property type="molecule type" value="Genomic_DNA"/>
</dbReference>
<evidence type="ECO:0000313" key="2">
    <source>
        <dbReference type="EMBL" id="VDK81243.1"/>
    </source>
</evidence>
<name>A0A3P6TE43_DIBLA</name>
<proteinExistence type="predicted"/>
<dbReference type="Gene3D" id="3.10.20.30">
    <property type="match status" value="1"/>
</dbReference>
<dbReference type="InterPro" id="IPR012675">
    <property type="entry name" value="Beta-grasp_dom_sf"/>
</dbReference>
<organism evidence="2 3">
    <name type="scientific">Dibothriocephalus latus</name>
    <name type="common">Fish tapeworm</name>
    <name type="synonym">Diphyllobothrium latum</name>
    <dbReference type="NCBI Taxonomy" id="60516"/>
    <lineage>
        <taxon>Eukaryota</taxon>
        <taxon>Metazoa</taxon>
        <taxon>Spiralia</taxon>
        <taxon>Lophotrochozoa</taxon>
        <taxon>Platyhelminthes</taxon>
        <taxon>Cestoda</taxon>
        <taxon>Eucestoda</taxon>
        <taxon>Diphyllobothriidea</taxon>
        <taxon>Diphyllobothriidae</taxon>
        <taxon>Dibothriocephalus</taxon>
    </lineage>
</organism>
<dbReference type="PROSITE" id="PS51880">
    <property type="entry name" value="TGS"/>
    <property type="match status" value="1"/>
</dbReference>
<dbReference type="SUPFAM" id="SSF55186">
    <property type="entry name" value="ThrRS/AlaRS common domain"/>
    <property type="match status" value="1"/>
</dbReference>
<reference evidence="2 3" key="1">
    <citation type="submission" date="2018-11" db="EMBL/GenBank/DDBJ databases">
        <authorList>
            <consortium name="Pathogen Informatics"/>
        </authorList>
    </citation>
    <scope>NUCLEOTIDE SEQUENCE [LARGE SCALE GENOMIC DNA]</scope>
</reference>
<evidence type="ECO:0000259" key="1">
    <source>
        <dbReference type="PROSITE" id="PS51880"/>
    </source>
</evidence>
<dbReference type="GO" id="GO:0000166">
    <property type="term" value="F:nucleotide binding"/>
    <property type="evidence" value="ECO:0007669"/>
    <property type="project" value="InterPro"/>
</dbReference>
<accession>A0A3P6TE43</accession>
<dbReference type="Pfam" id="PF02824">
    <property type="entry name" value="TGS"/>
    <property type="match status" value="1"/>
</dbReference>
<dbReference type="InterPro" id="IPR004095">
    <property type="entry name" value="TGS"/>
</dbReference>
<dbReference type="CDD" id="cd01667">
    <property type="entry name" value="TGS_ThrRS"/>
    <property type="match status" value="1"/>
</dbReference>
<evidence type="ECO:0000313" key="3">
    <source>
        <dbReference type="Proteomes" id="UP000281553"/>
    </source>
</evidence>
<feature type="domain" description="TGS" evidence="1">
    <location>
        <begin position="47"/>
        <end position="124"/>
    </location>
</feature>
<sequence>MRIQLSSSWAGGHNLIDVTRLANAAALKDYPSYVLKQSKKWSELKNEEMRSSTTPNVQRIDVAFTGFPKSDAVLSMAKGVSTPYDCAKHLSQLLRDRSVLALVNGMPYDMHRPLTCECELDFIHFKDIHHDPTPANLAFWRSSQVLLAAALVSSFRKEYELSVLDFPQTSLESGSFVVDVRLKAPPSAPQIADWKPAPQDLRAISERAQRIANASLPFEVVETSASQTATILEDPQRMQVLAAEATAEAASKSFSLYRLGDYVQVYPGPPLIASSGLIGRFSLTSMKCLGRLSPAFCGPAENENQMVYRAQGIGMPTAFLTHFTTFDILMRRARETNPEAPATPIYLASS</sequence>
<dbReference type="Gene3D" id="3.30.980.10">
    <property type="entry name" value="Threonyl-trna Synthetase, Chain A, domain 2"/>
    <property type="match status" value="1"/>
</dbReference>
<protein>
    <recommendedName>
        <fullName evidence="1">TGS domain-containing protein</fullName>
    </recommendedName>
</protein>
<dbReference type="AlphaFoldDB" id="A0A3P6TE43"/>
<dbReference type="OrthoDB" id="5870821at2759"/>
<gene>
    <name evidence="2" type="ORF">DILT_LOCUS3201</name>
</gene>
<keyword evidence="3" id="KW-1185">Reference proteome</keyword>